<organism evidence="2 3">
    <name type="scientific">Candidatus Uhrbacteria bacterium GW2011_GWE2_45_35</name>
    <dbReference type="NCBI Taxonomy" id="1618993"/>
    <lineage>
        <taxon>Bacteria</taxon>
        <taxon>Candidatus Uhriibacteriota</taxon>
    </lineage>
</organism>
<evidence type="ECO:0000256" key="1">
    <source>
        <dbReference type="SAM" id="Coils"/>
    </source>
</evidence>
<feature type="coiled-coil region" evidence="1">
    <location>
        <begin position="840"/>
        <end position="890"/>
    </location>
</feature>
<gene>
    <name evidence="2" type="ORF">UX09_C0045G0007</name>
</gene>
<protein>
    <submittedName>
        <fullName evidence="2">Uncharacterized protein</fullName>
    </submittedName>
</protein>
<accession>A0A0G1MEG3</accession>
<comment type="caution">
    <text evidence="2">The sequence shown here is derived from an EMBL/GenBank/DDBJ whole genome shotgun (WGS) entry which is preliminary data.</text>
</comment>
<evidence type="ECO:0000313" key="2">
    <source>
        <dbReference type="EMBL" id="KKU06691.1"/>
    </source>
</evidence>
<keyword evidence="1" id="KW-0175">Coiled coil</keyword>
<proteinExistence type="predicted"/>
<reference evidence="2 3" key="1">
    <citation type="journal article" date="2015" name="Nature">
        <title>rRNA introns, odd ribosomes, and small enigmatic genomes across a large radiation of phyla.</title>
        <authorList>
            <person name="Brown C.T."/>
            <person name="Hug L.A."/>
            <person name="Thomas B.C."/>
            <person name="Sharon I."/>
            <person name="Castelle C.J."/>
            <person name="Singh A."/>
            <person name="Wilkins M.J."/>
            <person name="Williams K.H."/>
            <person name="Banfield J.F."/>
        </authorList>
    </citation>
    <scope>NUCLEOTIDE SEQUENCE [LARGE SCALE GENOMIC DNA]</scope>
</reference>
<evidence type="ECO:0000313" key="3">
    <source>
        <dbReference type="Proteomes" id="UP000034354"/>
    </source>
</evidence>
<dbReference type="EMBL" id="LCKW01000045">
    <property type="protein sequence ID" value="KKU06691.1"/>
    <property type="molecule type" value="Genomic_DNA"/>
</dbReference>
<dbReference type="AlphaFoldDB" id="A0A0G1MEG3"/>
<name>A0A0G1MEG3_9BACT</name>
<dbReference type="Proteomes" id="UP000034354">
    <property type="component" value="Unassembled WGS sequence"/>
</dbReference>
<sequence length="894" mass="99169">MAVASYNFTNRRPPVLLEVLGVLIGVGNEPISKADIIRTCIRPKAKAEWSRVTEQRLSCYFRFLTTEGMVIRASERKMFFVDVERCKAVIDAMGSRQTILPRTDEARRLEIIEKAWRDSRIEIVIMPLETSVPSMPIHVVASASKVAAEVVPTAEPEPASVDDKPTKPTVYTSVAYFTRVEQHLHIAFAAVSRQVAVDARYQRVSVCPDKDADGIPDSAIKIWEVADQVSCDQQHVCDAIRRFVNHSHLGIVEGVGRGGCTIFNILYDPFEVDDRLIGDERPTDLPFLAGFEHERSADIENDDKWSTPSRSTVAGPTTYVAIHKVIFRPEEAAALLRMHYGEAVRATHVPVVATLGGEFVEWFTTTDSDCVNGLLGRSSFKELSLVFPTNDCTGYKIRPAVARVCCFVRRQEGSHASMVTPIRQRSRQTFDKPDHWIAALKEIAGSLFVEPVRPTHDVSEVVTPVSEEISGAVVAETAEEVNASQPEPQTGTRFIGFVYPSEAKVLLLVDGQRQRIGIDAVNGRLVRALKEANLIRNSGGRNQCALFEFLPGADEWLEFRRCEAEGVCFGKTLDALPRNGEWRSELEVIAGCTTAQVVAEFEKKHAAKMARREAKRATHQLHKACEVKEAVTKKDEGLTIVDTFFVTPDHAKRLIAVAGNDGTKYRIGFGHLPVNLRQKLIDLGYIENRGGRHGSSIYVLNKIKADGSLAFLPAVPRKPCHRFESNTPRRNGEWCSELEAIAALVVSEVPEVEVTEPVVPTPAESIEDEPVVALSPEPQAQARHFEGVEILVGSESDADRVEPEDLTQMSDERLMAYDRLLAEIAESIKAKRAKIAVELAEREERRRVEAEKARRRTKIEEQLAVQRAAAEEARRQAAEAAAAMADLEAELAAL</sequence>